<dbReference type="InterPro" id="IPR008967">
    <property type="entry name" value="p53-like_TF_DNA-bd_sf"/>
</dbReference>
<keyword evidence="10 13" id="KW-0804">Transcription</keyword>
<evidence type="ECO:0000256" key="4">
    <source>
        <dbReference type="ARBA" id="ARBA00022490"/>
    </source>
</evidence>
<dbReference type="Gene3D" id="1.10.238.10">
    <property type="entry name" value="EF-hand"/>
    <property type="match status" value="1"/>
</dbReference>
<sequence length="846" mass="95927">MNWQNHHSLAGVLLRGEICHLTLNSKKLFVNDCLKLNDPGSCHSLYRKNSAWQDSLLQARFLHFCKKTEYDQDSTPMVTGPVPPPPPASHQPSPLSSGPNSGGSGVSSSVTPPEARHHLASWIESSFREDLEVGNPQHEEHARRLVLSIIHQLEIKSSEKNIKRRYIHNPIYLYQIIRQCLHTEMTLIQKAEMRDGGVVHGGSGGGNGGSSTSQHPGLPNNNNNNEAMYQVQHQLNTLKKLTQDTGIEIEKIRQMQEHHSINYYKHHQLSVQLDSGRFPESSQEYVQWKEWRDKVAEELRQSFNNLKLQMSNLANHHLDMIKQLKELQYRIIDQELNKWKRDQQLSGNGAHFGNNLDTIQKWCEDFAEILWMNRQQIRQLEMIQEGLNLPSHDLTMNILPELSEGLALLIDSLVKSSFIIEKQPPQVLKTNTRFSATVRLLVGTKMNIHMSPPLVTVSIISEAQANSLLRAGTSKKSKSEYSSGEILNNKQTMEYHQVATGQLTVSFRNMSLKKIKRAEKKGTESVMDEKFALLFWSEFSIGNGEFPLQVCAPSLPVVVIVHGNQEPHAWATILWDNAFAEWGRQPFIVPDKVPWCQVATTLNMKFKSSCGRILTEDNLRLLASKCFRSHGYNQDFSNALVSWSQFCKEPLPDRSFTFWDWFHAIMKLTKEDLRGLWIDGALMGFISRHEAEDFLHKSQNGTFLIRFSDSELGGVTVAWITVNEQTGDREVAMLQPFTRKDLIIPFGKYYTIQNEAAAPRINLRNNGYVPHHLVNVIHGISSSNRTMDSSMPNSPTPLNPSSSSSSYNGEPQTPSPKFHYSNSNNGSSSHESNSMDDEDMRSLHVG</sequence>
<dbReference type="GO" id="GO:0001228">
    <property type="term" value="F:DNA-binding transcription activator activity, RNA polymerase II-specific"/>
    <property type="evidence" value="ECO:0007669"/>
    <property type="project" value="UniProtKB-ARBA"/>
</dbReference>
<gene>
    <name evidence="15" type="ORF">LSAA_12085</name>
</gene>
<comment type="subunit">
    <text evidence="12">Forms a homodimer or a heterodimer with a related family member.</text>
</comment>
<keyword evidence="8 13" id="KW-0238">DNA-binding</keyword>
<dbReference type="FunFam" id="1.10.238.10:FF:000029">
    <property type="entry name" value="Signal transducer and transcription activator 6"/>
    <property type="match status" value="1"/>
</dbReference>
<dbReference type="InterPro" id="IPR001217">
    <property type="entry name" value="STAT"/>
</dbReference>
<dbReference type="SUPFAM" id="SSF55550">
    <property type="entry name" value="SH2 domain"/>
    <property type="match status" value="1"/>
</dbReference>
<feature type="compositionally biased region" description="Gly residues" evidence="14">
    <location>
        <begin position="198"/>
        <end position="209"/>
    </location>
</feature>
<dbReference type="Gene3D" id="2.60.40.630">
    <property type="entry name" value="STAT transcription factor, DNA-binding domain"/>
    <property type="match status" value="1"/>
</dbReference>
<dbReference type="FunFam" id="2.60.40.630:FF:000003">
    <property type="entry name" value="Signal transducer and transcription activator 6"/>
    <property type="match status" value="1"/>
</dbReference>
<organism evidence="15 16">
    <name type="scientific">Lepeophtheirus salmonis</name>
    <name type="common">Salmon louse</name>
    <name type="synonym">Caligus salmonis</name>
    <dbReference type="NCBI Taxonomy" id="72036"/>
    <lineage>
        <taxon>Eukaryota</taxon>
        <taxon>Metazoa</taxon>
        <taxon>Ecdysozoa</taxon>
        <taxon>Arthropoda</taxon>
        <taxon>Crustacea</taxon>
        <taxon>Multicrustacea</taxon>
        <taxon>Hexanauplia</taxon>
        <taxon>Copepoda</taxon>
        <taxon>Siphonostomatoida</taxon>
        <taxon>Caligidae</taxon>
        <taxon>Lepeophtheirus</taxon>
    </lineage>
</organism>
<dbReference type="InterPro" id="IPR013801">
    <property type="entry name" value="STAT_TF_DNA-bd"/>
</dbReference>
<dbReference type="Pfam" id="PF21354">
    <property type="entry name" value="STAT_linker"/>
    <property type="match status" value="1"/>
</dbReference>
<reference evidence="15" key="1">
    <citation type="submission" date="2021-02" db="EMBL/GenBank/DDBJ databases">
        <authorList>
            <person name="Bekaert M."/>
        </authorList>
    </citation>
    <scope>NUCLEOTIDE SEQUENCE</scope>
    <source>
        <strain evidence="15">IoA-00</strain>
    </source>
</reference>
<dbReference type="Pfam" id="PF00017">
    <property type="entry name" value="SH2"/>
    <property type="match status" value="1"/>
</dbReference>
<evidence type="ECO:0000256" key="1">
    <source>
        <dbReference type="ARBA" id="ARBA00004123"/>
    </source>
</evidence>
<name>A0A7R8D391_LEPSM</name>
<dbReference type="Pfam" id="PF02864">
    <property type="entry name" value="STAT_bind"/>
    <property type="match status" value="1"/>
</dbReference>
<keyword evidence="6 13" id="KW-0727">SH2 domain</keyword>
<comment type="subcellular location">
    <subcellularLocation>
        <location evidence="2 13">Cytoplasm</location>
    </subcellularLocation>
    <subcellularLocation>
        <location evidence="1 13">Nucleus</location>
    </subcellularLocation>
</comment>
<dbReference type="Pfam" id="PF02865">
    <property type="entry name" value="STAT_int"/>
    <property type="match status" value="1"/>
</dbReference>
<dbReference type="EMBL" id="HG994585">
    <property type="protein sequence ID" value="CAF2964903.1"/>
    <property type="molecule type" value="Genomic_DNA"/>
</dbReference>
<comment type="similarity">
    <text evidence="3 13">Belongs to the transcription factor STAT family.</text>
</comment>
<accession>A0A7R8D391</accession>
<evidence type="ECO:0000256" key="3">
    <source>
        <dbReference type="ARBA" id="ARBA00005586"/>
    </source>
</evidence>
<dbReference type="InterPro" id="IPR013799">
    <property type="entry name" value="STAT_TF_prot_interaction"/>
</dbReference>
<dbReference type="SMART" id="SM00964">
    <property type="entry name" value="STAT_int"/>
    <property type="match status" value="1"/>
</dbReference>
<dbReference type="Gene3D" id="3.30.505.10">
    <property type="entry name" value="SH2 domain"/>
    <property type="match status" value="1"/>
</dbReference>
<dbReference type="InterPro" id="IPR036860">
    <property type="entry name" value="SH2_dom_sf"/>
</dbReference>
<evidence type="ECO:0000256" key="11">
    <source>
        <dbReference type="ARBA" id="ARBA00023242"/>
    </source>
</evidence>
<dbReference type="GO" id="GO:0000977">
    <property type="term" value="F:RNA polymerase II transcription regulatory region sequence-specific DNA binding"/>
    <property type="evidence" value="ECO:0007669"/>
    <property type="project" value="UniProtKB-ARBA"/>
</dbReference>
<evidence type="ECO:0000313" key="16">
    <source>
        <dbReference type="Proteomes" id="UP000675881"/>
    </source>
</evidence>
<evidence type="ECO:0000313" key="15">
    <source>
        <dbReference type="EMBL" id="CAF2964903.1"/>
    </source>
</evidence>
<dbReference type="SUPFAM" id="SSF48092">
    <property type="entry name" value="Transcription factor STAT-4 N-domain"/>
    <property type="match status" value="1"/>
</dbReference>
<dbReference type="CDD" id="cd09919">
    <property type="entry name" value="SH2_STAT_family"/>
    <property type="match status" value="1"/>
</dbReference>
<feature type="compositionally biased region" description="Low complexity" evidence="14">
    <location>
        <begin position="90"/>
        <end position="99"/>
    </location>
</feature>
<evidence type="ECO:0000256" key="10">
    <source>
        <dbReference type="ARBA" id="ARBA00023163"/>
    </source>
</evidence>
<feature type="compositionally biased region" description="Low complexity" evidence="14">
    <location>
        <begin position="821"/>
        <end position="832"/>
    </location>
</feature>
<keyword evidence="16" id="KW-1185">Reference proteome</keyword>
<proteinExistence type="inferred from homology"/>
<dbReference type="GO" id="GO:0005737">
    <property type="term" value="C:cytoplasm"/>
    <property type="evidence" value="ECO:0007669"/>
    <property type="project" value="UniProtKB-SubCell"/>
</dbReference>
<dbReference type="InterPro" id="IPR015988">
    <property type="entry name" value="STAT_TF_CC"/>
</dbReference>
<dbReference type="InterPro" id="IPR036535">
    <property type="entry name" value="STAT_N_sf"/>
</dbReference>
<evidence type="ECO:0000256" key="2">
    <source>
        <dbReference type="ARBA" id="ARBA00004496"/>
    </source>
</evidence>
<keyword evidence="4 13" id="KW-0963">Cytoplasm</keyword>
<dbReference type="SUPFAM" id="SSF49417">
    <property type="entry name" value="p53-like transcription factors"/>
    <property type="match status" value="1"/>
</dbReference>
<evidence type="ECO:0000256" key="7">
    <source>
        <dbReference type="ARBA" id="ARBA00023015"/>
    </source>
</evidence>
<feature type="region of interest" description="Disordered" evidence="14">
    <location>
        <begin position="73"/>
        <end position="115"/>
    </location>
</feature>
<dbReference type="Pfam" id="PF01017">
    <property type="entry name" value="STAT_alpha"/>
    <property type="match status" value="1"/>
</dbReference>
<dbReference type="AlphaFoldDB" id="A0A7R8D391"/>
<dbReference type="GO" id="GO:0007166">
    <property type="term" value="P:cell surface receptor signaling pathway"/>
    <property type="evidence" value="ECO:0007669"/>
    <property type="project" value="UniProtKB-ARBA"/>
</dbReference>
<dbReference type="InterPro" id="IPR048988">
    <property type="entry name" value="STAT_linker"/>
</dbReference>
<dbReference type="Gene3D" id="1.10.532.10">
    <property type="entry name" value="STAT transcription factor, N-terminal domain"/>
    <property type="match status" value="1"/>
</dbReference>
<keyword evidence="9 13" id="KW-0010">Activator</keyword>
<keyword evidence="7 13" id="KW-0805">Transcription regulation</keyword>
<dbReference type="Gene3D" id="1.20.1050.20">
    <property type="entry name" value="STAT transcription factor, all-alpha domain"/>
    <property type="match status" value="1"/>
</dbReference>
<dbReference type="SUPFAM" id="SSF47655">
    <property type="entry name" value="STAT"/>
    <property type="match status" value="1"/>
</dbReference>
<evidence type="ECO:0000256" key="14">
    <source>
        <dbReference type="SAM" id="MobiDB-lite"/>
    </source>
</evidence>
<evidence type="ECO:0000256" key="12">
    <source>
        <dbReference type="ARBA" id="ARBA00064301"/>
    </source>
</evidence>
<dbReference type="Proteomes" id="UP000675881">
    <property type="component" value="Chromosome 6"/>
</dbReference>
<feature type="region of interest" description="Disordered" evidence="14">
    <location>
        <begin position="198"/>
        <end position="225"/>
    </location>
</feature>
<dbReference type="InterPro" id="IPR012345">
    <property type="entry name" value="STAT_TF_DNA-bd_N"/>
</dbReference>
<evidence type="ECO:0000256" key="6">
    <source>
        <dbReference type="ARBA" id="ARBA00022999"/>
    </source>
</evidence>
<dbReference type="InterPro" id="IPR000980">
    <property type="entry name" value="SH2"/>
</dbReference>
<dbReference type="InterPro" id="IPR013800">
    <property type="entry name" value="STAT_TF_alpha"/>
</dbReference>
<evidence type="ECO:0000256" key="5">
    <source>
        <dbReference type="ARBA" id="ARBA00022553"/>
    </source>
</evidence>
<dbReference type="PROSITE" id="PS50001">
    <property type="entry name" value="SH2"/>
    <property type="match status" value="1"/>
</dbReference>
<protein>
    <recommendedName>
        <fullName evidence="13">Signal transducer and activator of transcription</fullName>
    </recommendedName>
</protein>
<evidence type="ECO:0000256" key="9">
    <source>
        <dbReference type="ARBA" id="ARBA00023159"/>
    </source>
</evidence>
<feature type="region of interest" description="Disordered" evidence="14">
    <location>
        <begin position="784"/>
        <end position="846"/>
    </location>
</feature>
<evidence type="ECO:0000256" key="8">
    <source>
        <dbReference type="ARBA" id="ARBA00023125"/>
    </source>
</evidence>
<keyword evidence="5 13" id="KW-0597">Phosphoprotein</keyword>
<dbReference type="OrthoDB" id="19300at2759"/>
<dbReference type="GO" id="GO:0005634">
    <property type="term" value="C:nucleus"/>
    <property type="evidence" value="ECO:0007669"/>
    <property type="project" value="UniProtKB-SubCell"/>
</dbReference>
<keyword evidence="11 13" id="KW-0539">Nucleus</keyword>
<dbReference type="PANTHER" id="PTHR11801">
    <property type="entry name" value="SIGNAL TRANSDUCER AND ACTIVATOR OF TRANSCRIPTION"/>
    <property type="match status" value="1"/>
</dbReference>
<evidence type="ECO:0000256" key="13">
    <source>
        <dbReference type="RuleBase" id="RU046415"/>
    </source>
</evidence>